<gene>
    <name evidence="1" type="ORF">ACFQGH_06730</name>
</gene>
<reference evidence="1 2" key="1">
    <citation type="journal article" date="2019" name="Int. J. Syst. Evol. Microbiol.">
        <title>The Global Catalogue of Microorganisms (GCM) 10K type strain sequencing project: providing services to taxonomists for standard genome sequencing and annotation.</title>
        <authorList>
            <consortium name="The Broad Institute Genomics Platform"/>
            <consortium name="The Broad Institute Genome Sequencing Center for Infectious Disease"/>
            <person name="Wu L."/>
            <person name="Ma J."/>
        </authorList>
    </citation>
    <scope>NUCLEOTIDE SEQUENCE [LARGE SCALE GENOMIC DNA]</scope>
    <source>
        <strain evidence="1 2">CGMCC 1.3240</strain>
    </source>
</reference>
<dbReference type="RefSeq" id="WP_340603409.1">
    <property type="nucleotide sequence ID" value="NZ_JBBMXV010000002.1"/>
</dbReference>
<sequence>MEEVVHARGHENVSAEHASTFEVTTDDWLTPAGDCILAVEADRAPADFAPAFVEACRDAGARITTTFEADGHTEEVVGRGHPDLAFESERSMVGRTSEYVDERTFVVGAGKAAAGFDRDLIEALSAGAELTVTVRVEPAE</sequence>
<dbReference type="PANTHER" id="PTHR40696:SF1">
    <property type="entry name" value="DUF371 DOMAIN-CONTAINING PROTEIN"/>
    <property type="match status" value="1"/>
</dbReference>
<name>A0ABD5V1I0_9EURY</name>
<comment type="caution">
    <text evidence="1">The sequence shown here is derived from an EMBL/GenBank/DDBJ whole genome shotgun (WGS) entry which is preliminary data.</text>
</comment>
<dbReference type="Pfam" id="PF04027">
    <property type="entry name" value="DUF371"/>
    <property type="match status" value="1"/>
</dbReference>
<dbReference type="InterPro" id="IPR007171">
    <property type="entry name" value="DUF371"/>
</dbReference>
<dbReference type="EMBL" id="JBHSXQ010000002">
    <property type="protein sequence ID" value="MFC6904894.1"/>
    <property type="molecule type" value="Genomic_DNA"/>
</dbReference>
<evidence type="ECO:0000313" key="2">
    <source>
        <dbReference type="Proteomes" id="UP001596312"/>
    </source>
</evidence>
<dbReference type="InterPro" id="IPR023131">
    <property type="entry name" value="Mth639-like_dom_sf"/>
</dbReference>
<accession>A0ABD5V1I0</accession>
<organism evidence="1 2">
    <name type="scientific">Halalkalicoccus tibetensis</name>
    <dbReference type="NCBI Taxonomy" id="175632"/>
    <lineage>
        <taxon>Archaea</taxon>
        <taxon>Methanobacteriati</taxon>
        <taxon>Methanobacteriota</taxon>
        <taxon>Stenosarchaea group</taxon>
        <taxon>Halobacteria</taxon>
        <taxon>Halobacteriales</taxon>
        <taxon>Halococcaceae</taxon>
        <taxon>Halalkalicoccus</taxon>
    </lineage>
</organism>
<dbReference type="Gene3D" id="2.60.120.630">
    <property type="entry name" value="mth639 domain like"/>
    <property type="match status" value="1"/>
</dbReference>
<protein>
    <submittedName>
        <fullName evidence="1">DUF371 domain-containing protein</fullName>
    </submittedName>
</protein>
<keyword evidence="2" id="KW-1185">Reference proteome</keyword>
<dbReference type="PANTHER" id="PTHR40696">
    <property type="entry name" value="DUF371 FAMILY PROTEIN"/>
    <property type="match status" value="1"/>
</dbReference>
<dbReference type="Proteomes" id="UP001596312">
    <property type="component" value="Unassembled WGS sequence"/>
</dbReference>
<dbReference type="AlphaFoldDB" id="A0ABD5V1I0"/>
<evidence type="ECO:0000313" key="1">
    <source>
        <dbReference type="EMBL" id="MFC6904894.1"/>
    </source>
</evidence>
<proteinExistence type="predicted"/>